<dbReference type="Gene3D" id="3.40.50.300">
    <property type="entry name" value="P-loop containing nucleotide triphosphate hydrolases"/>
    <property type="match status" value="1"/>
</dbReference>
<dbReference type="GO" id="GO:0005874">
    <property type="term" value="C:microtubule"/>
    <property type="evidence" value="ECO:0007669"/>
    <property type="project" value="TreeGrafter"/>
</dbReference>
<evidence type="ECO:0000256" key="3">
    <source>
        <dbReference type="SAM" id="Coils"/>
    </source>
</evidence>
<evidence type="ECO:0000313" key="7">
    <source>
        <dbReference type="Proteomes" id="UP000054248"/>
    </source>
</evidence>
<keyword evidence="3" id="KW-0175">Coiled coil</keyword>
<name>A0A0C3LCE2_9AGAM</name>
<sequence>MSDYFKRRRDLLDILKDLHSTGIQNELDLPQIVVIGSQSVGKSSLIESMSGLTLPRDTGTCTRCPMECRLQYADTWSCKIFLRFHVDSTGTPLPHMREIPFGPTLFNTEDVERMLRRAQRAILRPDLDPSSFLDDSDLHVFGIPLTFSGNCVCVRVEGPNVPDLYFYDLPGKLVEELAKSYITKPNCIVLLVISCETDFENQGAGRLVLKDPALRQRTVGVLTKVDRVEYGASSKWVRILRGEENPLLHGWYCVKQPDLVQMQEGVSWEEARAAEAEFFTTVSPWADLERSHRARIGSGKLANRLGVILSDLVSEELPGIRKTVAAELSAISTKLRSMVPPRFEDPRKVVITLLRDFNKTISKHIEGLPPSVSPADPTDTTLTGLIHSLNQAFERFREKVHQTAPQFRPWSSIQAVEQTLEQEMLDSAKQDDDAVGLGSTNSLHVDQVMDLAKRSRTRELPGNYPFSVKENLIVESVRQWGALANECFEEVQEIVSRHVDRLIDGHFQKFAPGGLKEEVRLMTQQQIRECAAATIEKIEGLYRSERCPYTQNDHYFFAYRSKMLQRYKLIHQQSLSKSHLITAMRAHNPSEARGMDENQWNYLNQAITALQNFGISPVKAEDFAKLLPEDDLSPALEIMAEVRAYFQVAYKRFGDNVPKQIDADFVRGIDTGLDVALMTMDLSKDKCMEYLQEPVAVVTERRELTGKQERLEAAQQKLSRFYDEQGTYSQSPSGRKTQTAIFRRIVILKCVNGNVLQKCNL</sequence>
<dbReference type="Pfam" id="PF02212">
    <property type="entry name" value="GED"/>
    <property type="match status" value="1"/>
</dbReference>
<dbReference type="InterPro" id="IPR000375">
    <property type="entry name" value="Dynamin_stalk"/>
</dbReference>
<protein>
    <recommendedName>
        <fullName evidence="8">GED domain-containing protein</fullName>
    </recommendedName>
</protein>
<dbReference type="SMART" id="SM00053">
    <property type="entry name" value="DYNc"/>
    <property type="match status" value="1"/>
</dbReference>
<keyword evidence="1" id="KW-0547">Nucleotide-binding</keyword>
<dbReference type="PANTHER" id="PTHR11566">
    <property type="entry name" value="DYNAMIN"/>
    <property type="match status" value="1"/>
</dbReference>
<keyword evidence="7" id="KW-1185">Reference proteome</keyword>
<dbReference type="InterPro" id="IPR003130">
    <property type="entry name" value="GED"/>
</dbReference>
<accession>A0A0C3LCE2</accession>
<organism evidence="6 7">
    <name type="scientific">Tulasnella calospora MUT 4182</name>
    <dbReference type="NCBI Taxonomy" id="1051891"/>
    <lineage>
        <taxon>Eukaryota</taxon>
        <taxon>Fungi</taxon>
        <taxon>Dikarya</taxon>
        <taxon>Basidiomycota</taxon>
        <taxon>Agaricomycotina</taxon>
        <taxon>Agaricomycetes</taxon>
        <taxon>Cantharellales</taxon>
        <taxon>Tulasnellaceae</taxon>
        <taxon>Tulasnella</taxon>
    </lineage>
</organism>
<dbReference type="InterPro" id="IPR030381">
    <property type="entry name" value="G_DYNAMIN_dom"/>
</dbReference>
<dbReference type="InterPro" id="IPR020850">
    <property type="entry name" value="GED_dom"/>
</dbReference>
<dbReference type="InterPro" id="IPR027417">
    <property type="entry name" value="P-loop_NTPase"/>
</dbReference>
<dbReference type="HOGENOM" id="CLU_008964_4_1_1"/>
<dbReference type="SUPFAM" id="SSF52540">
    <property type="entry name" value="P-loop containing nucleoside triphosphate hydrolases"/>
    <property type="match status" value="1"/>
</dbReference>
<dbReference type="STRING" id="1051891.A0A0C3LCE2"/>
<evidence type="ECO:0008006" key="8">
    <source>
        <dbReference type="Google" id="ProtNLM"/>
    </source>
</evidence>
<dbReference type="GO" id="GO:0005737">
    <property type="term" value="C:cytoplasm"/>
    <property type="evidence" value="ECO:0007669"/>
    <property type="project" value="TreeGrafter"/>
</dbReference>
<reference evidence="6 7" key="1">
    <citation type="submission" date="2014-04" db="EMBL/GenBank/DDBJ databases">
        <authorList>
            <consortium name="DOE Joint Genome Institute"/>
            <person name="Kuo A."/>
            <person name="Girlanda M."/>
            <person name="Perotto S."/>
            <person name="Kohler A."/>
            <person name="Nagy L.G."/>
            <person name="Floudas D."/>
            <person name="Copeland A."/>
            <person name="Barry K.W."/>
            <person name="Cichocki N."/>
            <person name="Veneault-Fourrey C."/>
            <person name="LaButti K."/>
            <person name="Lindquist E.A."/>
            <person name="Lipzen A."/>
            <person name="Lundell T."/>
            <person name="Morin E."/>
            <person name="Murat C."/>
            <person name="Sun H."/>
            <person name="Tunlid A."/>
            <person name="Henrissat B."/>
            <person name="Grigoriev I.V."/>
            <person name="Hibbett D.S."/>
            <person name="Martin F."/>
            <person name="Nordberg H.P."/>
            <person name="Cantor M.N."/>
            <person name="Hua S.X."/>
        </authorList>
    </citation>
    <scope>NUCLEOTIDE SEQUENCE [LARGE SCALE GENOMIC DNA]</scope>
    <source>
        <strain evidence="6 7">MUT 4182</strain>
    </source>
</reference>
<feature type="domain" description="GED" evidence="4">
    <location>
        <begin position="635"/>
        <end position="726"/>
    </location>
</feature>
<proteinExistence type="predicted"/>
<dbReference type="PROSITE" id="PS51718">
    <property type="entry name" value="G_DYNAMIN_2"/>
    <property type="match status" value="1"/>
</dbReference>
<dbReference type="Proteomes" id="UP000054248">
    <property type="component" value="Unassembled WGS sequence"/>
</dbReference>
<evidence type="ECO:0000256" key="1">
    <source>
        <dbReference type="ARBA" id="ARBA00022741"/>
    </source>
</evidence>
<dbReference type="CDD" id="cd08771">
    <property type="entry name" value="DLP_1"/>
    <property type="match status" value="1"/>
</dbReference>
<gene>
    <name evidence="6" type="ORF">M407DRAFT_67741</name>
</gene>
<dbReference type="InterPro" id="IPR045063">
    <property type="entry name" value="Dynamin_N"/>
</dbReference>
<dbReference type="Pfam" id="PF01031">
    <property type="entry name" value="Dynamin_M"/>
    <property type="match status" value="1"/>
</dbReference>
<evidence type="ECO:0000313" key="6">
    <source>
        <dbReference type="EMBL" id="KIO31593.1"/>
    </source>
</evidence>
<keyword evidence="2" id="KW-0342">GTP-binding</keyword>
<dbReference type="GO" id="GO:0003924">
    <property type="term" value="F:GTPase activity"/>
    <property type="evidence" value="ECO:0007669"/>
    <property type="project" value="InterPro"/>
</dbReference>
<evidence type="ECO:0000256" key="2">
    <source>
        <dbReference type="ARBA" id="ARBA00023134"/>
    </source>
</evidence>
<evidence type="ECO:0000259" key="5">
    <source>
        <dbReference type="PROSITE" id="PS51718"/>
    </source>
</evidence>
<feature type="domain" description="Dynamin-type G" evidence="5">
    <location>
        <begin position="26"/>
        <end position="318"/>
    </location>
</feature>
<dbReference type="InterPro" id="IPR001401">
    <property type="entry name" value="Dynamin_GTPase"/>
</dbReference>
<dbReference type="GO" id="GO:0005525">
    <property type="term" value="F:GTP binding"/>
    <property type="evidence" value="ECO:0007669"/>
    <property type="project" value="InterPro"/>
</dbReference>
<dbReference type="PRINTS" id="PR00195">
    <property type="entry name" value="DYNAMIN"/>
</dbReference>
<feature type="coiled-coil region" evidence="3">
    <location>
        <begin position="697"/>
        <end position="724"/>
    </location>
</feature>
<dbReference type="Gene3D" id="1.20.120.1240">
    <property type="entry name" value="Dynamin, middle domain"/>
    <property type="match status" value="1"/>
</dbReference>
<dbReference type="AlphaFoldDB" id="A0A0C3LCE2"/>
<dbReference type="OrthoDB" id="5061070at2759"/>
<reference evidence="7" key="2">
    <citation type="submission" date="2015-01" db="EMBL/GenBank/DDBJ databases">
        <title>Evolutionary Origins and Diversification of the Mycorrhizal Mutualists.</title>
        <authorList>
            <consortium name="DOE Joint Genome Institute"/>
            <consortium name="Mycorrhizal Genomics Consortium"/>
            <person name="Kohler A."/>
            <person name="Kuo A."/>
            <person name="Nagy L.G."/>
            <person name="Floudas D."/>
            <person name="Copeland A."/>
            <person name="Barry K.W."/>
            <person name="Cichocki N."/>
            <person name="Veneault-Fourrey C."/>
            <person name="LaButti K."/>
            <person name="Lindquist E.A."/>
            <person name="Lipzen A."/>
            <person name="Lundell T."/>
            <person name="Morin E."/>
            <person name="Murat C."/>
            <person name="Riley R."/>
            <person name="Ohm R."/>
            <person name="Sun H."/>
            <person name="Tunlid A."/>
            <person name="Henrissat B."/>
            <person name="Grigoriev I.V."/>
            <person name="Hibbett D.S."/>
            <person name="Martin F."/>
        </authorList>
    </citation>
    <scope>NUCLEOTIDE SEQUENCE [LARGE SCALE GENOMIC DNA]</scope>
    <source>
        <strain evidence="7">MUT 4182</strain>
    </source>
</reference>
<dbReference type="PROSITE" id="PS51388">
    <property type="entry name" value="GED"/>
    <property type="match status" value="1"/>
</dbReference>
<dbReference type="InterPro" id="IPR022812">
    <property type="entry name" value="Dynamin"/>
</dbReference>
<evidence type="ECO:0000259" key="4">
    <source>
        <dbReference type="PROSITE" id="PS51388"/>
    </source>
</evidence>
<dbReference type="GO" id="GO:0016020">
    <property type="term" value="C:membrane"/>
    <property type="evidence" value="ECO:0007669"/>
    <property type="project" value="TreeGrafter"/>
</dbReference>
<dbReference type="EMBL" id="KN822961">
    <property type="protein sequence ID" value="KIO31593.1"/>
    <property type="molecule type" value="Genomic_DNA"/>
</dbReference>
<dbReference type="GO" id="GO:0008017">
    <property type="term" value="F:microtubule binding"/>
    <property type="evidence" value="ECO:0007669"/>
    <property type="project" value="TreeGrafter"/>
</dbReference>
<dbReference type="Pfam" id="PF00350">
    <property type="entry name" value="Dynamin_N"/>
    <property type="match status" value="1"/>
</dbReference>